<dbReference type="GO" id="GO:0016747">
    <property type="term" value="F:acyltransferase activity, transferring groups other than amino-acyl groups"/>
    <property type="evidence" value="ECO:0007669"/>
    <property type="project" value="InterPro"/>
</dbReference>
<dbReference type="PROSITE" id="PS51186">
    <property type="entry name" value="GNAT"/>
    <property type="match status" value="1"/>
</dbReference>
<comment type="caution">
    <text evidence="4">The sequence shown here is derived from an EMBL/GenBank/DDBJ whole genome shotgun (WGS) entry which is preliminary data.</text>
</comment>
<proteinExistence type="predicted"/>
<protein>
    <submittedName>
        <fullName evidence="4">Putative acetyltransferase</fullName>
    </submittedName>
</protein>
<organism evidence="4 5">
    <name type="scientific">Martelella mediterranea</name>
    <dbReference type="NCBI Taxonomy" id="293089"/>
    <lineage>
        <taxon>Bacteria</taxon>
        <taxon>Pseudomonadati</taxon>
        <taxon>Pseudomonadota</taxon>
        <taxon>Alphaproteobacteria</taxon>
        <taxon>Hyphomicrobiales</taxon>
        <taxon>Aurantimonadaceae</taxon>
        <taxon>Martelella</taxon>
    </lineage>
</organism>
<dbReference type="PANTHER" id="PTHR43877">
    <property type="entry name" value="AMINOALKYLPHOSPHONATE N-ACETYLTRANSFERASE-RELATED-RELATED"/>
    <property type="match status" value="1"/>
</dbReference>
<evidence type="ECO:0000256" key="1">
    <source>
        <dbReference type="ARBA" id="ARBA00022679"/>
    </source>
</evidence>
<feature type="domain" description="N-acetyltransferase" evidence="3">
    <location>
        <begin position="5"/>
        <end position="152"/>
    </location>
</feature>
<name>A0A4R3NUJ5_9HYPH</name>
<gene>
    <name evidence="4" type="ORF">EDC90_1005143</name>
</gene>
<accession>A0A4R3NUJ5</accession>
<dbReference type="Pfam" id="PF00583">
    <property type="entry name" value="Acetyltransf_1"/>
    <property type="match status" value="1"/>
</dbReference>
<dbReference type="InterPro" id="IPR000182">
    <property type="entry name" value="GNAT_dom"/>
</dbReference>
<keyword evidence="1 4" id="KW-0808">Transferase</keyword>
<evidence type="ECO:0000256" key="2">
    <source>
        <dbReference type="ARBA" id="ARBA00023315"/>
    </source>
</evidence>
<evidence type="ECO:0000259" key="3">
    <source>
        <dbReference type="PROSITE" id="PS51186"/>
    </source>
</evidence>
<dbReference type="SUPFAM" id="SSF55729">
    <property type="entry name" value="Acyl-CoA N-acyltransferases (Nat)"/>
    <property type="match status" value="1"/>
</dbReference>
<dbReference type="EMBL" id="SMAR01000005">
    <property type="protein sequence ID" value="TCT42128.1"/>
    <property type="molecule type" value="Genomic_DNA"/>
</dbReference>
<dbReference type="CDD" id="cd04301">
    <property type="entry name" value="NAT_SF"/>
    <property type="match status" value="1"/>
</dbReference>
<dbReference type="PANTHER" id="PTHR43877:SF5">
    <property type="entry name" value="BLL8307 PROTEIN"/>
    <property type="match status" value="1"/>
</dbReference>
<dbReference type="AlphaFoldDB" id="A0A4R3NUJ5"/>
<dbReference type="RefSeq" id="WP_165972748.1">
    <property type="nucleotide sequence ID" value="NZ_SMAR01000005.1"/>
</dbReference>
<dbReference type="Gene3D" id="3.40.630.30">
    <property type="match status" value="1"/>
</dbReference>
<sequence>MNLTISIEQPDQPEIRALIELSDRYMATLYPPEGNFAVDIAALGQADTTFMVARLDGKAAGCGAVKWLSDTSAELKRIYVHDTARGNGVGRGLMNSLEQAAQDHGIQTLFLETGPLNTEAVAMYRRRGYIECGPFADYAENPYSLFMSKVLQPDEAVAT</sequence>
<reference evidence="4 5" key="1">
    <citation type="submission" date="2019-03" db="EMBL/GenBank/DDBJ databases">
        <title>Freshwater and sediment microbial communities from various areas in North America, analyzing microbe dynamics in response to fracking.</title>
        <authorList>
            <person name="Lamendella R."/>
        </authorList>
    </citation>
    <scope>NUCLEOTIDE SEQUENCE [LARGE SCALE GENOMIC DNA]</scope>
    <source>
        <strain evidence="4 5">175.2</strain>
    </source>
</reference>
<dbReference type="InterPro" id="IPR016181">
    <property type="entry name" value="Acyl_CoA_acyltransferase"/>
</dbReference>
<dbReference type="Proteomes" id="UP000295097">
    <property type="component" value="Unassembled WGS sequence"/>
</dbReference>
<keyword evidence="2" id="KW-0012">Acyltransferase</keyword>
<evidence type="ECO:0000313" key="5">
    <source>
        <dbReference type="Proteomes" id="UP000295097"/>
    </source>
</evidence>
<dbReference type="InterPro" id="IPR050832">
    <property type="entry name" value="Bact_Acetyltransf"/>
</dbReference>
<evidence type="ECO:0000313" key="4">
    <source>
        <dbReference type="EMBL" id="TCT42128.1"/>
    </source>
</evidence>
<keyword evidence="5" id="KW-1185">Reference proteome</keyword>